<accession>A0AAJ8KZM7</accession>
<proteinExistence type="inferred from homology"/>
<evidence type="ECO:0000256" key="12">
    <source>
        <dbReference type="RuleBase" id="RU000454"/>
    </source>
</evidence>
<evidence type="ECO:0000256" key="10">
    <source>
        <dbReference type="PIRSR" id="PIRSR601461-1"/>
    </source>
</evidence>
<evidence type="ECO:0000313" key="16">
    <source>
        <dbReference type="EMBL" id="WWC66475.1"/>
    </source>
</evidence>
<evidence type="ECO:0000256" key="11">
    <source>
        <dbReference type="PIRSR" id="PIRSR601461-2"/>
    </source>
</evidence>
<sequence length="586" mass="63179">MIPLITLFFLFPLFVISRPLQSNPLHRLTLRKIPIARNDEHPISTFERHHEAAIQRMHRYKRQLPPSEKAFQEIKLERRKFIESNLKLDKRLYIPDVLPPDLPRDEDKRAYWRSNHTITSPSTYRGAKPNLALEGHITIEGVAAAETTVRASGSNDNGFSEIAIQALQEGTLTNSDSDLIQGGLDYIIEANDIGYLCEIQIGTPAQTFLMLMDTGSADTWVPSTTCGLQACGDHTALGADNSQTFQASEQQFQVTYGSGAVAGVLATDTITIAGMTLENHALGVALQESIQFSGNDVPFDGLVGLALGKLSNQGVSTPIESLASTGLIKSPILGIALGRFTDGENNGELVFGQADTSKFDASTTQSLRVTSDDGFWQIDMAAVNVDGVEVVQGRQAILDTGTSLIIAPPADAAAFHAQIDGAIDVGGGMFSIPCTINQEITMTFGKIAFQIDVRDLLFQPLSNDLKGNCLSSISSGLIKDDLTWLLGDSFLKNVYMITNSNDLTIQLSSKTDIKGIPPPPTSLTTTVQMGLSTNTSNDNSTDSTINTTANQSNFSSSTVNRTTYLNSATFSIISALAALLAGEKYF</sequence>
<dbReference type="Gene3D" id="2.40.70.10">
    <property type="entry name" value="Acid Proteases"/>
    <property type="match status" value="2"/>
</dbReference>
<comment type="subcellular location">
    <subcellularLocation>
        <location evidence="1">Cell membrane</location>
    </subcellularLocation>
</comment>
<dbReference type="InterPro" id="IPR021109">
    <property type="entry name" value="Peptidase_aspartic_dom_sf"/>
</dbReference>
<keyword evidence="7" id="KW-0472">Membrane</keyword>
<evidence type="ECO:0000256" key="8">
    <source>
        <dbReference type="ARBA" id="ARBA00023180"/>
    </source>
</evidence>
<name>A0AAJ8KZM7_9TREE</name>
<keyword evidence="11" id="KW-1015">Disulfide bond</keyword>
<dbReference type="GO" id="GO:0005886">
    <property type="term" value="C:plasma membrane"/>
    <property type="evidence" value="ECO:0007669"/>
    <property type="project" value="UniProtKB-SubCell"/>
</dbReference>
<dbReference type="PANTHER" id="PTHR47966:SF75">
    <property type="entry name" value="ENDOPEPTIDASE (CTSD), PUTATIVE (AFU_ORTHOLOGUE AFUA_4G07040)-RELATED"/>
    <property type="match status" value="1"/>
</dbReference>
<dbReference type="FunFam" id="2.40.70.10:FF:000060">
    <property type="entry name" value="Aspartic-type endopeptidase ctsD"/>
    <property type="match status" value="1"/>
</dbReference>
<evidence type="ECO:0000256" key="1">
    <source>
        <dbReference type="ARBA" id="ARBA00004236"/>
    </source>
</evidence>
<keyword evidence="5 12" id="KW-0064">Aspartyl protease</keyword>
<comment type="similarity">
    <text evidence="2 12">Belongs to the peptidase A1 family.</text>
</comment>
<dbReference type="Proteomes" id="UP000094020">
    <property type="component" value="Chromosome 1"/>
</dbReference>
<keyword evidence="6 12" id="KW-0378">Hydrolase</keyword>
<dbReference type="AlphaFoldDB" id="A0AAJ8KZM7"/>
<evidence type="ECO:0000259" key="15">
    <source>
        <dbReference type="PROSITE" id="PS51767"/>
    </source>
</evidence>
<keyword evidence="14" id="KW-0732">Signal</keyword>
<dbReference type="SUPFAM" id="SSF50630">
    <property type="entry name" value="Acid proteases"/>
    <property type="match status" value="1"/>
</dbReference>
<dbReference type="CDD" id="cd05471">
    <property type="entry name" value="pepsin_like"/>
    <property type="match status" value="1"/>
</dbReference>
<evidence type="ECO:0000256" key="2">
    <source>
        <dbReference type="ARBA" id="ARBA00007447"/>
    </source>
</evidence>
<protein>
    <recommendedName>
        <fullName evidence="15">Peptidase A1 domain-containing protein</fullName>
    </recommendedName>
</protein>
<dbReference type="PRINTS" id="PR00792">
    <property type="entry name" value="PEPSIN"/>
</dbReference>
<dbReference type="InterPro" id="IPR001461">
    <property type="entry name" value="Aspartic_peptidase_A1"/>
</dbReference>
<dbReference type="GeneID" id="30169317"/>
<dbReference type="InterPro" id="IPR033121">
    <property type="entry name" value="PEPTIDASE_A1"/>
</dbReference>
<feature type="region of interest" description="Disordered" evidence="13">
    <location>
        <begin position="530"/>
        <end position="552"/>
    </location>
</feature>
<dbReference type="EMBL" id="CP144519">
    <property type="protein sequence ID" value="WWC66475.1"/>
    <property type="molecule type" value="Genomic_DNA"/>
</dbReference>
<organism evidence="16 17">
    <name type="scientific">Kwoniella pini CBS 10737</name>
    <dbReference type="NCBI Taxonomy" id="1296096"/>
    <lineage>
        <taxon>Eukaryota</taxon>
        <taxon>Fungi</taxon>
        <taxon>Dikarya</taxon>
        <taxon>Basidiomycota</taxon>
        <taxon>Agaricomycotina</taxon>
        <taxon>Tremellomycetes</taxon>
        <taxon>Tremellales</taxon>
        <taxon>Cryptococcaceae</taxon>
        <taxon>Kwoniella</taxon>
    </lineage>
</organism>
<dbReference type="PROSITE" id="PS00141">
    <property type="entry name" value="ASP_PROTEASE"/>
    <property type="match status" value="1"/>
</dbReference>
<dbReference type="GO" id="GO:0004190">
    <property type="term" value="F:aspartic-type endopeptidase activity"/>
    <property type="evidence" value="ECO:0007669"/>
    <property type="project" value="UniProtKB-KW"/>
</dbReference>
<evidence type="ECO:0000313" key="17">
    <source>
        <dbReference type="Proteomes" id="UP000094020"/>
    </source>
</evidence>
<evidence type="ECO:0000256" key="3">
    <source>
        <dbReference type="ARBA" id="ARBA00022475"/>
    </source>
</evidence>
<keyword evidence="17" id="KW-1185">Reference proteome</keyword>
<feature type="active site" evidence="10">
    <location>
        <position position="399"/>
    </location>
</feature>
<dbReference type="InterPro" id="IPR034164">
    <property type="entry name" value="Pepsin-like_dom"/>
</dbReference>
<dbReference type="PROSITE" id="PS51767">
    <property type="entry name" value="PEPTIDASE_A1"/>
    <property type="match status" value="1"/>
</dbReference>
<gene>
    <name evidence="16" type="ORF">I206_100377</name>
</gene>
<keyword evidence="4 12" id="KW-0645">Protease</keyword>
<dbReference type="GO" id="GO:0006508">
    <property type="term" value="P:proteolysis"/>
    <property type="evidence" value="ECO:0007669"/>
    <property type="project" value="UniProtKB-KW"/>
</dbReference>
<evidence type="ECO:0000256" key="9">
    <source>
        <dbReference type="ARBA" id="ARBA00023288"/>
    </source>
</evidence>
<evidence type="ECO:0000256" key="13">
    <source>
        <dbReference type="SAM" id="MobiDB-lite"/>
    </source>
</evidence>
<evidence type="ECO:0000256" key="6">
    <source>
        <dbReference type="ARBA" id="ARBA00022801"/>
    </source>
</evidence>
<dbReference type="PANTHER" id="PTHR47966">
    <property type="entry name" value="BETA-SITE APP-CLEAVING ENZYME, ISOFORM A-RELATED"/>
    <property type="match status" value="1"/>
</dbReference>
<keyword evidence="3" id="KW-1003">Cell membrane</keyword>
<feature type="disulfide bond" evidence="11">
    <location>
        <begin position="226"/>
        <end position="231"/>
    </location>
</feature>
<feature type="domain" description="Peptidase A1" evidence="15">
    <location>
        <begin position="195"/>
        <end position="508"/>
    </location>
</feature>
<evidence type="ECO:0000256" key="5">
    <source>
        <dbReference type="ARBA" id="ARBA00022750"/>
    </source>
</evidence>
<feature type="signal peptide" evidence="14">
    <location>
        <begin position="1"/>
        <end position="17"/>
    </location>
</feature>
<dbReference type="InterPro" id="IPR001969">
    <property type="entry name" value="Aspartic_peptidase_AS"/>
</dbReference>
<keyword evidence="9" id="KW-0449">Lipoprotein</keyword>
<dbReference type="RefSeq" id="XP_019014861.2">
    <property type="nucleotide sequence ID" value="XM_019152723.2"/>
</dbReference>
<feature type="chain" id="PRO_5042533472" description="Peptidase A1 domain-containing protein" evidence="14">
    <location>
        <begin position="18"/>
        <end position="586"/>
    </location>
</feature>
<evidence type="ECO:0000256" key="14">
    <source>
        <dbReference type="SAM" id="SignalP"/>
    </source>
</evidence>
<dbReference type="KEGG" id="kpin:30169317"/>
<reference evidence="16" key="2">
    <citation type="submission" date="2024-02" db="EMBL/GenBank/DDBJ databases">
        <title>Comparative genomics of Cryptococcus and Kwoniella reveals pathogenesis evolution and contrasting modes of karyotype evolution via chromosome fusion or intercentromeric recombination.</title>
        <authorList>
            <person name="Coelho M.A."/>
            <person name="David-Palma M."/>
            <person name="Shea T."/>
            <person name="Bowers K."/>
            <person name="McGinley-Smith S."/>
            <person name="Mohammad A.W."/>
            <person name="Gnirke A."/>
            <person name="Yurkov A.M."/>
            <person name="Nowrousian M."/>
            <person name="Sun S."/>
            <person name="Cuomo C.A."/>
            <person name="Heitman J."/>
        </authorList>
    </citation>
    <scope>NUCLEOTIDE SEQUENCE</scope>
    <source>
        <strain evidence="16">CBS 10737</strain>
    </source>
</reference>
<dbReference type="FunFam" id="2.40.70.10:FF:000008">
    <property type="entry name" value="Cathepsin D"/>
    <property type="match status" value="1"/>
</dbReference>
<reference evidence="16" key="1">
    <citation type="submission" date="2013-07" db="EMBL/GenBank/DDBJ databases">
        <authorList>
            <consortium name="The Broad Institute Genome Sequencing Platform"/>
            <person name="Cuomo C."/>
            <person name="Litvintseva A."/>
            <person name="Chen Y."/>
            <person name="Heitman J."/>
            <person name="Sun S."/>
            <person name="Springer D."/>
            <person name="Dromer F."/>
            <person name="Young S.K."/>
            <person name="Zeng Q."/>
            <person name="Gargeya S."/>
            <person name="Fitzgerald M."/>
            <person name="Abouelleil A."/>
            <person name="Alvarado L."/>
            <person name="Berlin A.M."/>
            <person name="Chapman S.B."/>
            <person name="Dewar J."/>
            <person name="Goldberg J."/>
            <person name="Griggs A."/>
            <person name="Gujja S."/>
            <person name="Hansen M."/>
            <person name="Howarth C."/>
            <person name="Imamovic A."/>
            <person name="Larimer J."/>
            <person name="McCowan C."/>
            <person name="Murphy C."/>
            <person name="Pearson M."/>
            <person name="Priest M."/>
            <person name="Roberts A."/>
            <person name="Saif S."/>
            <person name="Shea T."/>
            <person name="Sykes S."/>
            <person name="Wortman J."/>
            <person name="Nusbaum C."/>
            <person name="Birren B."/>
        </authorList>
    </citation>
    <scope>NUCLEOTIDE SEQUENCE</scope>
    <source>
        <strain evidence="16">CBS 10737</strain>
    </source>
</reference>
<feature type="compositionally biased region" description="Low complexity" evidence="13">
    <location>
        <begin position="532"/>
        <end position="548"/>
    </location>
</feature>
<keyword evidence="8" id="KW-0325">Glycoprotein</keyword>
<feature type="active site" evidence="10">
    <location>
        <position position="213"/>
    </location>
</feature>
<evidence type="ECO:0000256" key="7">
    <source>
        <dbReference type="ARBA" id="ARBA00023136"/>
    </source>
</evidence>
<evidence type="ECO:0000256" key="4">
    <source>
        <dbReference type="ARBA" id="ARBA00022670"/>
    </source>
</evidence>
<dbReference type="Pfam" id="PF00026">
    <property type="entry name" value="Asp"/>
    <property type="match status" value="1"/>
</dbReference>